<sequence length="481" mass="55474">MSTATHLTIATIFENKRLFFELMDRHSSGSHASGFLFLISEYDHALTVASSSMDAAARYKFIDALSLDNLKYNDLLETLDYNEGRFSLNAHVEGLLRQLEAKRIRELSDYDLNLLVSQIDGAYAMAMNVGHHHSIDLSYQEMFEAVRDTFYSVAAKLRVNVKSLKGHAEQLSKIVDSVDFSVDGQYLQYRETMDRISQLYQRNVLPTLLFLDPSLDIKRTPSNSAIVTIHRESNKAPMKVMKNIVDHFDLFKAHEQSLILNRLLLDIKSLGRDIVLVAEQLSRYLKMDEEDRHFYNVAEERFNRLKDVVRENQRGQQRGYLLQPTDLVFKDAKILGLLKAYGHRNSQPVNWVKESALESYQEFLRVRLESIAEKAKRVKPDAKAHLTSIDTRKSERLMITLEELKLPNNTGDIHLFLHQHLVNEIEDYDLSWLGEAVEYISSKGKTQNSLSYESEPQKIEHKGFELGYRPKVFHAYAKKAV</sequence>
<dbReference type="Proteomes" id="UP000028073">
    <property type="component" value="Unassembled WGS sequence"/>
</dbReference>
<protein>
    <submittedName>
        <fullName evidence="1">Uncharacterized protein</fullName>
    </submittedName>
</protein>
<dbReference type="EMBL" id="JOKH01000001">
    <property type="protein sequence ID" value="KEQ19410.1"/>
    <property type="molecule type" value="Genomic_DNA"/>
</dbReference>
<name>A0A081NLT7_9GAMM</name>
<dbReference type="STRING" id="1137799.GZ78_05510"/>
<dbReference type="AlphaFoldDB" id="A0A081NLT7"/>
<evidence type="ECO:0000313" key="2">
    <source>
        <dbReference type="Proteomes" id="UP000028073"/>
    </source>
</evidence>
<comment type="caution">
    <text evidence="1">The sequence shown here is derived from an EMBL/GenBank/DDBJ whole genome shotgun (WGS) entry which is preliminary data.</text>
</comment>
<organism evidence="1 2">
    <name type="scientific">Endozoicomonas numazuensis</name>
    <dbReference type="NCBI Taxonomy" id="1137799"/>
    <lineage>
        <taxon>Bacteria</taxon>
        <taxon>Pseudomonadati</taxon>
        <taxon>Pseudomonadota</taxon>
        <taxon>Gammaproteobacteria</taxon>
        <taxon>Oceanospirillales</taxon>
        <taxon>Endozoicomonadaceae</taxon>
        <taxon>Endozoicomonas</taxon>
    </lineage>
</organism>
<evidence type="ECO:0000313" key="1">
    <source>
        <dbReference type="EMBL" id="KEQ19410.1"/>
    </source>
</evidence>
<reference evidence="1 2" key="1">
    <citation type="submission" date="2014-06" db="EMBL/GenBank/DDBJ databases">
        <title>Whole Genome Sequences of Three Symbiotic Endozoicomonas Bacteria.</title>
        <authorList>
            <person name="Neave M.J."/>
            <person name="Apprill A."/>
            <person name="Voolstra C.R."/>
        </authorList>
    </citation>
    <scope>NUCLEOTIDE SEQUENCE [LARGE SCALE GENOMIC DNA]</scope>
    <source>
        <strain evidence="1 2">DSM 25634</strain>
    </source>
</reference>
<proteinExistence type="predicted"/>
<keyword evidence="2" id="KW-1185">Reference proteome</keyword>
<dbReference type="eggNOG" id="ENOG502ZAB4">
    <property type="taxonomic scope" value="Bacteria"/>
</dbReference>
<accession>A0A081NLT7</accession>
<gene>
    <name evidence="1" type="ORF">GZ78_05510</name>
</gene>